<dbReference type="EMBL" id="JBANMG010000003">
    <property type="protein sequence ID" value="KAK6955718.1"/>
    <property type="molecule type" value="Genomic_DNA"/>
</dbReference>
<dbReference type="AlphaFoldDB" id="A0AAX6MSU7"/>
<accession>A0AAX6MSU7</accession>
<organism evidence="1 2">
    <name type="scientific">Daldinia eschscholtzii</name>
    <dbReference type="NCBI Taxonomy" id="292717"/>
    <lineage>
        <taxon>Eukaryota</taxon>
        <taxon>Fungi</taxon>
        <taxon>Dikarya</taxon>
        <taxon>Ascomycota</taxon>
        <taxon>Pezizomycotina</taxon>
        <taxon>Sordariomycetes</taxon>
        <taxon>Xylariomycetidae</taxon>
        <taxon>Xylariales</taxon>
        <taxon>Hypoxylaceae</taxon>
        <taxon>Daldinia</taxon>
    </lineage>
</organism>
<dbReference type="InterPro" id="IPR053204">
    <property type="entry name" value="Oxopyrrolidines_Biosynth-assoc"/>
</dbReference>
<name>A0AAX6MSU7_9PEZI</name>
<dbReference type="InterPro" id="IPR022085">
    <property type="entry name" value="OpdG"/>
</dbReference>
<proteinExistence type="predicted"/>
<evidence type="ECO:0000313" key="1">
    <source>
        <dbReference type="EMBL" id="KAK6955718.1"/>
    </source>
</evidence>
<dbReference type="Pfam" id="PF12311">
    <property type="entry name" value="DUF3632"/>
    <property type="match status" value="1"/>
</dbReference>
<dbReference type="PANTHER" id="PTHR38797">
    <property type="entry name" value="NUCLEAR PORE COMPLEX PROTEIN NUP85-RELATED"/>
    <property type="match status" value="1"/>
</dbReference>
<keyword evidence="2" id="KW-1185">Reference proteome</keyword>
<protein>
    <submittedName>
        <fullName evidence="1">Uncharacterized protein</fullName>
    </submittedName>
</protein>
<dbReference type="Proteomes" id="UP001369815">
    <property type="component" value="Unassembled WGS sequence"/>
</dbReference>
<gene>
    <name evidence="1" type="ORF">Daesc_003361</name>
</gene>
<dbReference type="PANTHER" id="PTHR38797:SF4">
    <property type="entry name" value="NUCLEAR PORE COMPLEX PROTEIN NUP85"/>
    <property type="match status" value="1"/>
</dbReference>
<sequence>MAGKIELQQQNIKGGILSDEAIFNTLNDYLQLDSSVSATQVATAISKLAPDPENGSKTLGDGFFFSLWKDLISIAEQIPYGHFAQDKLVKVLRELTLLPDTGITVGESRLWIDLPYLGAAFREYLNGPARSKVKEEQLRIDQAWIRFHAFSARLMGAGVIHWQNQPIWMLRDALEEEKNSPKSSDLDRDLVTAAMYIEFSGPVLVEALAANPAPELSNENRRLLKGGSLFHGEPGLRLDRWSFWTRRFKEEAEKTSTEEARGIALRVARLMEVWSETRLKP</sequence>
<reference evidence="1 2" key="1">
    <citation type="journal article" date="2024" name="Front Chem Biol">
        <title>Unveiling the potential of Daldinia eschscholtzii MFLUCC 19-0629 through bioactivity and bioinformatics studies for enhanced sustainable agriculture production.</title>
        <authorList>
            <person name="Brooks S."/>
            <person name="Weaver J.A."/>
            <person name="Klomchit A."/>
            <person name="Alharthi S.A."/>
            <person name="Onlamun T."/>
            <person name="Nurani R."/>
            <person name="Vong T.K."/>
            <person name="Alberti F."/>
            <person name="Greco C."/>
        </authorList>
    </citation>
    <scope>NUCLEOTIDE SEQUENCE [LARGE SCALE GENOMIC DNA]</scope>
    <source>
        <strain evidence="1">MFLUCC 19-0629</strain>
    </source>
</reference>
<evidence type="ECO:0000313" key="2">
    <source>
        <dbReference type="Proteomes" id="UP001369815"/>
    </source>
</evidence>
<comment type="caution">
    <text evidence="1">The sequence shown here is derived from an EMBL/GenBank/DDBJ whole genome shotgun (WGS) entry which is preliminary data.</text>
</comment>